<sequence>MVGAISRWVPVQRRRLHRDTIEGFNSAAKRRQPPCPLSSTLEHSSNAQGFASLGQVLLRRLFWRPGITHFDEPGPITEPHHPHPEAVLAEAVRVASSLSSFAHSFACAPLREDLPAFERPSATTGRWGCAPSSSFQFPVRGAGAYGMSPDREASPSGSLTRMHFHLPIHSIAVLRTRSRCIAVWFICPKVSQE</sequence>
<organism evidence="2 3">
    <name type="scientific">Phaeosphaeria nodorum (strain SN15 / ATCC MYA-4574 / FGSC 10173)</name>
    <name type="common">Glume blotch fungus</name>
    <name type="synonym">Parastagonospora nodorum</name>
    <dbReference type="NCBI Taxonomy" id="321614"/>
    <lineage>
        <taxon>Eukaryota</taxon>
        <taxon>Fungi</taxon>
        <taxon>Dikarya</taxon>
        <taxon>Ascomycota</taxon>
        <taxon>Pezizomycotina</taxon>
        <taxon>Dothideomycetes</taxon>
        <taxon>Pleosporomycetidae</taxon>
        <taxon>Pleosporales</taxon>
        <taxon>Pleosporineae</taxon>
        <taxon>Phaeosphaeriaceae</taxon>
        <taxon>Parastagonospora</taxon>
    </lineage>
</organism>
<accession>Q0V0N7</accession>
<evidence type="ECO:0000256" key="1">
    <source>
        <dbReference type="SAM" id="MobiDB-lite"/>
    </source>
</evidence>
<proteinExistence type="predicted"/>
<name>Q0V0N7_PHANO</name>
<feature type="region of interest" description="Disordered" evidence="1">
    <location>
        <begin position="22"/>
        <end position="43"/>
    </location>
</feature>
<dbReference type="RefSeq" id="XP_001793032.1">
    <property type="nucleotide sequence ID" value="XM_001792980.1"/>
</dbReference>
<reference evidence="3" key="1">
    <citation type="journal article" date="2007" name="Plant Cell">
        <title>Dothideomycete-plant interactions illuminated by genome sequencing and EST analysis of the wheat pathogen Stagonospora nodorum.</title>
        <authorList>
            <person name="Hane J.K."/>
            <person name="Lowe R.G."/>
            <person name="Solomon P.S."/>
            <person name="Tan K.C."/>
            <person name="Schoch C.L."/>
            <person name="Spatafora J.W."/>
            <person name="Crous P.W."/>
            <person name="Kodira C."/>
            <person name="Birren B.W."/>
            <person name="Galagan J.E."/>
            <person name="Torriani S.F."/>
            <person name="McDonald B.A."/>
            <person name="Oliver R.P."/>
        </authorList>
    </citation>
    <scope>NUCLEOTIDE SEQUENCE [LARGE SCALE GENOMIC DNA]</scope>
    <source>
        <strain evidence="3">SN15 / ATCC MYA-4574 / FGSC 10173</strain>
    </source>
</reference>
<evidence type="ECO:0000313" key="3">
    <source>
        <dbReference type="Proteomes" id="UP000001055"/>
    </source>
</evidence>
<dbReference type="KEGG" id="pno:SNOG_02427"/>
<gene>
    <name evidence="2" type="ORF">SNOG_02427</name>
</gene>
<dbReference type="InParanoid" id="Q0V0N7"/>
<dbReference type="Proteomes" id="UP000001055">
    <property type="component" value="Unassembled WGS sequence"/>
</dbReference>
<dbReference type="EMBL" id="CH445327">
    <property type="protein sequence ID" value="EAT90639.1"/>
    <property type="molecule type" value="Genomic_DNA"/>
</dbReference>
<dbReference type="GeneID" id="5969882"/>
<evidence type="ECO:0000313" key="2">
    <source>
        <dbReference type="EMBL" id="EAT90639.1"/>
    </source>
</evidence>
<protein>
    <submittedName>
        <fullName evidence="2">Uncharacterized protein</fullName>
    </submittedName>
</protein>
<dbReference type="AlphaFoldDB" id="Q0V0N7"/>